<evidence type="ECO:0000256" key="2">
    <source>
        <dbReference type="ARBA" id="ARBA00004651"/>
    </source>
</evidence>
<keyword evidence="11" id="KW-0407">Ion channel</keyword>
<feature type="transmembrane region" description="Helical" evidence="14">
    <location>
        <begin position="636"/>
        <end position="658"/>
    </location>
</feature>
<dbReference type="GO" id="GO:0005765">
    <property type="term" value="C:lysosomal membrane"/>
    <property type="evidence" value="ECO:0007669"/>
    <property type="project" value="TreeGrafter"/>
</dbReference>
<name>A0A9J2P2V4_ASCLU</name>
<evidence type="ECO:0000256" key="5">
    <source>
        <dbReference type="ARBA" id="ARBA00022692"/>
    </source>
</evidence>
<dbReference type="PANTHER" id="PTHR12127:SF7">
    <property type="entry name" value="SD02261P"/>
    <property type="match status" value="1"/>
</dbReference>
<dbReference type="GO" id="GO:0072345">
    <property type="term" value="F:NAADP-sensitive calcium-release channel activity"/>
    <property type="evidence" value="ECO:0007669"/>
    <property type="project" value="TreeGrafter"/>
</dbReference>
<sequence>MKCHPRERSSPVTTSLGRAQQCRLDTFYSSNGECLFPSNSTRGTSSVGIQEVNRQFPIKCNAHRLSAADRRRSNGETEPLLGASSLRRVSTMPGHARSSRSLAESGNNAVETSLPSGTNSLTDIAGFCTSEYEEVMAGLPESERDVGERLRRHLQFFFMDPMMKWRVRRQFPFKLALQVLKIIFITIQLILFAELRMSHIDFMDDTNTVMRHKFLKKWNDERDTLVYPPSAGKYSVYTGVDIIAQFAFMVDAYYMIQEDSFASFSYDTSLVHREKRSEILHGEEATATKKIHFDQIPPLELCINRIASVIVFNNTYEFDISEVNDCFSLNFTQNEVEEIHNDSHALEEIFRKRGITFKPEDALIISKAELKFKLRTIHFSPVSTDQRPECYLIGVCITFDNSRHTGQVYIYLATEISYVNLCNGRVLQGGGIATDTIIIGVIDVLVLFMCLASLILCCRALVRAHLLKMTAVDYFELVLKRKLPLSDRLEFLNLWYVMIVINDICIVLGTVCKISIEFRDFDNDLFTTTGILLGMGALLVYVGVLRYFCFFSKYNVLILTMKKSLPNILRFMSCAAVLYMGFLIAGWVIIGPYSLKFRTLGKSSEALFSLLNGDDMFATFFTINDTNTIIKIFGTIYIYIFVSLFIYVVLSLFIAIIMDAYEIVKDRYDHGFKIERSLLHEFARSADPHIFSDSEAREQFSSRNLLRLGALESAECFNVFAHFREWCQRRRDANLPYNSFSNPSLVTHISPAAQTASADDEDSQIRELSMERHANTVAV</sequence>
<dbReference type="GO" id="GO:0010008">
    <property type="term" value="C:endosome membrane"/>
    <property type="evidence" value="ECO:0007669"/>
    <property type="project" value="UniProtKB-SubCell"/>
</dbReference>
<evidence type="ECO:0000256" key="4">
    <source>
        <dbReference type="ARBA" id="ARBA00022475"/>
    </source>
</evidence>
<dbReference type="CDD" id="cd21050">
    <property type="entry name" value="ELD_TRPML"/>
    <property type="match status" value="1"/>
</dbReference>
<dbReference type="Proteomes" id="UP000036681">
    <property type="component" value="Unplaced"/>
</dbReference>
<keyword evidence="8" id="KW-0406">Ion transport</keyword>
<keyword evidence="9 14" id="KW-0472">Membrane</keyword>
<evidence type="ECO:0000256" key="10">
    <source>
        <dbReference type="ARBA" id="ARBA00023157"/>
    </source>
</evidence>
<feature type="domain" description="Polycystin cation channel PKD1/PKD2" evidence="15">
    <location>
        <begin position="515"/>
        <end position="663"/>
    </location>
</feature>
<feature type="domain" description="Mucolipin extracytosolic" evidence="16">
    <location>
        <begin position="295"/>
        <end position="417"/>
    </location>
</feature>
<feature type="compositionally biased region" description="Polar residues" evidence="13">
    <location>
        <begin position="99"/>
        <end position="115"/>
    </location>
</feature>
<comment type="catalytic activity">
    <reaction evidence="12">
        <text>Ca(2+)(in) = Ca(2+)(out)</text>
        <dbReference type="Rhea" id="RHEA:29671"/>
        <dbReference type="ChEBI" id="CHEBI:29108"/>
    </reaction>
</comment>
<feature type="transmembrane region" description="Helical" evidence="14">
    <location>
        <begin position="171"/>
        <end position="193"/>
    </location>
</feature>
<comment type="subcellular location">
    <subcellularLocation>
        <location evidence="2">Cell membrane</location>
        <topology evidence="2">Multi-pass membrane protein</topology>
    </subcellularLocation>
    <subcellularLocation>
        <location evidence="1">Endosome membrane</location>
        <topology evidence="1">Multi-pass membrane protein</topology>
    </subcellularLocation>
</comment>
<feature type="transmembrane region" description="Helical" evidence="14">
    <location>
        <begin position="568"/>
        <end position="590"/>
    </location>
</feature>
<evidence type="ECO:0000256" key="14">
    <source>
        <dbReference type="SAM" id="Phobius"/>
    </source>
</evidence>
<dbReference type="InterPro" id="IPR013122">
    <property type="entry name" value="PKD1_2_channel"/>
</dbReference>
<dbReference type="FunFam" id="1.10.287.70:FF:000207">
    <property type="entry name" value="Predicted protein"/>
    <property type="match status" value="1"/>
</dbReference>
<evidence type="ECO:0000313" key="17">
    <source>
        <dbReference type="Proteomes" id="UP000036681"/>
    </source>
</evidence>
<dbReference type="AlphaFoldDB" id="A0A9J2P2V4"/>
<feature type="compositionally biased region" description="Basic and acidic residues" evidence="13">
    <location>
        <begin position="66"/>
        <end position="75"/>
    </location>
</feature>
<keyword evidence="6" id="KW-0967">Endosome</keyword>
<keyword evidence="3" id="KW-0813">Transport</keyword>
<dbReference type="Gene3D" id="1.10.287.70">
    <property type="match status" value="1"/>
</dbReference>
<proteinExistence type="predicted"/>
<dbReference type="PANTHER" id="PTHR12127">
    <property type="entry name" value="MUCOLIPIN"/>
    <property type="match status" value="1"/>
</dbReference>
<evidence type="ECO:0000259" key="16">
    <source>
        <dbReference type="Pfam" id="PF21381"/>
    </source>
</evidence>
<dbReference type="Pfam" id="PF21381">
    <property type="entry name" value="MCLN_ECD"/>
    <property type="match status" value="1"/>
</dbReference>
<feature type="transmembrane region" description="Helical" evidence="14">
    <location>
        <begin position="491"/>
        <end position="516"/>
    </location>
</feature>
<evidence type="ECO:0000259" key="15">
    <source>
        <dbReference type="Pfam" id="PF08016"/>
    </source>
</evidence>
<evidence type="ECO:0000256" key="3">
    <source>
        <dbReference type="ARBA" id="ARBA00022448"/>
    </source>
</evidence>
<evidence type="ECO:0000256" key="6">
    <source>
        <dbReference type="ARBA" id="ARBA00022753"/>
    </source>
</evidence>
<dbReference type="Pfam" id="PF08016">
    <property type="entry name" value="PKD_channel"/>
    <property type="match status" value="1"/>
</dbReference>
<keyword evidence="10" id="KW-1015">Disulfide bond</keyword>
<evidence type="ECO:0000256" key="13">
    <source>
        <dbReference type="SAM" id="MobiDB-lite"/>
    </source>
</evidence>
<feature type="region of interest" description="Disordered" evidence="13">
    <location>
        <begin position="65"/>
        <end position="115"/>
    </location>
</feature>
<evidence type="ECO:0000256" key="9">
    <source>
        <dbReference type="ARBA" id="ARBA00023136"/>
    </source>
</evidence>
<dbReference type="InterPro" id="IPR039031">
    <property type="entry name" value="Mucolipin"/>
</dbReference>
<keyword evidence="17" id="KW-1185">Reference proteome</keyword>
<dbReference type="WBParaSite" id="ALUE_0000405601-mRNA-1">
    <property type="protein sequence ID" value="ALUE_0000405601-mRNA-1"/>
    <property type="gene ID" value="ALUE_0000405601"/>
</dbReference>
<protein>
    <submittedName>
        <fullName evidence="18">Polycystin cation channel PKD1/PKD2 domain-containing protein</fullName>
    </submittedName>
</protein>
<evidence type="ECO:0000256" key="7">
    <source>
        <dbReference type="ARBA" id="ARBA00022989"/>
    </source>
</evidence>
<organism evidence="17 18">
    <name type="scientific">Ascaris lumbricoides</name>
    <name type="common">Giant roundworm</name>
    <dbReference type="NCBI Taxonomy" id="6252"/>
    <lineage>
        <taxon>Eukaryota</taxon>
        <taxon>Metazoa</taxon>
        <taxon>Ecdysozoa</taxon>
        <taxon>Nematoda</taxon>
        <taxon>Chromadorea</taxon>
        <taxon>Rhabditida</taxon>
        <taxon>Spirurina</taxon>
        <taxon>Ascaridomorpha</taxon>
        <taxon>Ascaridoidea</taxon>
        <taxon>Ascarididae</taxon>
        <taxon>Ascaris</taxon>
    </lineage>
</organism>
<evidence type="ECO:0000256" key="12">
    <source>
        <dbReference type="ARBA" id="ARBA00036634"/>
    </source>
</evidence>
<dbReference type="GO" id="GO:0005886">
    <property type="term" value="C:plasma membrane"/>
    <property type="evidence" value="ECO:0007669"/>
    <property type="project" value="UniProtKB-SubCell"/>
</dbReference>
<evidence type="ECO:0000256" key="1">
    <source>
        <dbReference type="ARBA" id="ARBA00004337"/>
    </source>
</evidence>
<reference evidence="18" key="1">
    <citation type="submission" date="2023-03" db="UniProtKB">
        <authorList>
            <consortium name="WormBaseParasite"/>
        </authorList>
    </citation>
    <scope>IDENTIFICATION</scope>
</reference>
<dbReference type="InterPro" id="IPR049134">
    <property type="entry name" value="MCLN_ECD"/>
</dbReference>
<keyword evidence="7 14" id="KW-1133">Transmembrane helix</keyword>
<accession>A0A9J2P2V4</accession>
<evidence type="ECO:0000256" key="11">
    <source>
        <dbReference type="ARBA" id="ARBA00023303"/>
    </source>
</evidence>
<feature type="transmembrane region" description="Helical" evidence="14">
    <location>
        <begin position="437"/>
        <end position="462"/>
    </location>
</feature>
<feature type="transmembrane region" description="Helical" evidence="14">
    <location>
        <begin position="528"/>
        <end position="548"/>
    </location>
</feature>
<evidence type="ECO:0000256" key="8">
    <source>
        <dbReference type="ARBA" id="ARBA00023065"/>
    </source>
</evidence>
<keyword evidence="5 14" id="KW-0812">Transmembrane</keyword>
<keyword evidence="4" id="KW-1003">Cell membrane</keyword>
<evidence type="ECO:0000313" key="18">
    <source>
        <dbReference type="WBParaSite" id="ALUE_0000405601-mRNA-1"/>
    </source>
</evidence>